<protein>
    <submittedName>
        <fullName evidence="1">Tbx2/3</fullName>
    </submittedName>
</protein>
<dbReference type="AlphaFoldDB" id="J7HI21"/>
<sequence length="85" mass="9166">MAYAPILPPRLNDFSVNSLLTPPHFFPSVFRGPAGLGATPSFLPKLGDPHGNPYSTPDFLAAHLHHRHPLVQPPLPGIDPQEGDT</sequence>
<feature type="non-terminal residue" evidence="1">
    <location>
        <position position="85"/>
    </location>
</feature>
<feature type="non-terminal residue" evidence="1">
    <location>
        <position position="1"/>
    </location>
</feature>
<evidence type="ECO:0000313" key="1">
    <source>
        <dbReference type="EMBL" id="AFP99093.1"/>
    </source>
</evidence>
<organism evidence="1">
    <name type="scientific">Ophiomastix wendtii</name>
    <dbReference type="NCBI Taxonomy" id="7623"/>
    <lineage>
        <taxon>Eukaryota</taxon>
        <taxon>Metazoa</taxon>
        <taxon>Echinodermata</taxon>
        <taxon>Eleutherozoa</taxon>
        <taxon>Asterozoa</taxon>
        <taxon>Ophiuroidea</taxon>
        <taxon>Myophiuroidea</taxon>
        <taxon>Metophiurida</taxon>
        <taxon>Ophintegrida</taxon>
        <taxon>Amphilepidida</taxon>
        <taxon>Ophiurina</taxon>
        <taxon>Gnathophiurina</taxon>
        <taxon>Ophiactoidea</taxon>
        <taxon>Ophiocomidae</taxon>
        <taxon>Ophiomastix</taxon>
    </lineage>
</organism>
<name>J7HI21_9ECHI</name>
<reference evidence="1" key="1">
    <citation type="submission" date="2012-06" db="EMBL/GenBank/DDBJ databases">
        <title>Sequencing and analysis of the gastrula transcriptome of the brittle star Ophiocoma wendtii.</title>
        <authorList>
            <person name="Livingston B.T."/>
        </authorList>
    </citation>
    <scope>NUCLEOTIDE SEQUENCE</scope>
</reference>
<proteinExistence type="evidence at transcript level"/>
<dbReference type="EMBL" id="JX160096">
    <property type="protein sequence ID" value="AFP99093.1"/>
    <property type="molecule type" value="mRNA"/>
</dbReference>
<accession>J7HI21</accession>